<dbReference type="OrthoDB" id="1926878at2759"/>
<dbReference type="GO" id="GO:0061631">
    <property type="term" value="F:ubiquitin conjugating enzyme activity"/>
    <property type="evidence" value="ECO:0007669"/>
    <property type="project" value="TreeGrafter"/>
</dbReference>
<dbReference type="SUPFAM" id="SSF54495">
    <property type="entry name" value="UBC-like"/>
    <property type="match status" value="1"/>
</dbReference>
<evidence type="ECO:0000313" key="6">
    <source>
        <dbReference type="Proteomes" id="UP000054248"/>
    </source>
</evidence>
<dbReference type="PROSITE" id="PS50127">
    <property type="entry name" value="UBC_2"/>
    <property type="match status" value="1"/>
</dbReference>
<dbReference type="Pfam" id="PF23043">
    <property type="entry name" value="SH3-B_UBE2O"/>
    <property type="match status" value="1"/>
</dbReference>
<organism evidence="5 6">
    <name type="scientific">Tulasnella calospora MUT 4182</name>
    <dbReference type="NCBI Taxonomy" id="1051891"/>
    <lineage>
        <taxon>Eukaryota</taxon>
        <taxon>Fungi</taxon>
        <taxon>Dikarya</taxon>
        <taxon>Basidiomycota</taxon>
        <taxon>Agaricomycotina</taxon>
        <taxon>Agaricomycetes</taxon>
        <taxon>Cantharellales</taxon>
        <taxon>Tulasnellaceae</taxon>
        <taxon>Tulasnella</taxon>
    </lineage>
</organism>
<feature type="compositionally biased region" description="Acidic residues" evidence="3">
    <location>
        <begin position="601"/>
        <end position="614"/>
    </location>
</feature>
<accession>A0A0C3KIW9</accession>
<evidence type="ECO:0000256" key="2">
    <source>
        <dbReference type="ARBA" id="ARBA00022786"/>
    </source>
</evidence>
<feature type="domain" description="UBC core" evidence="4">
    <location>
        <begin position="712"/>
        <end position="886"/>
    </location>
</feature>
<gene>
    <name evidence="5" type="ORF">M407DRAFT_245482</name>
</gene>
<dbReference type="PANTHER" id="PTHR46116:SF15">
    <property type="entry name" value="(E3-INDEPENDENT) E2 UBIQUITIN-CONJUGATING ENZYME"/>
    <property type="match status" value="1"/>
</dbReference>
<dbReference type="InterPro" id="IPR000608">
    <property type="entry name" value="UBC"/>
</dbReference>
<dbReference type="CDD" id="cd23837">
    <property type="entry name" value="UBCc_UBE2O"/>
    <property type="match status" value="1"/>
</dbReference>
<dbReference type="STRING" id="1051891.A0A0C3KIW9"/>
<evidence type="ECO:0000313" key="5">
    <source>
        <dbReference type="EMBL" id="KIO21388.1"/>
    </source>
</evidence>
<keyword evidence="6" id="KW-1185">Reference proteome</keyword>
<evidence type="ECO:0000256" key="3">
    <source>
        <dbReference type="SAM" id="MobiDB-lite"/>
    </source>
</evidence>
<dbReference type="EMBL" id="KN823139">
    <property type="protein sequence ID" value="KIO21388.1"/>
    <property type="molecule type" value="Genomic_DNA"/>
</dbReference>
<keyword evidence="1" id="KW-0808">Transferase</keyword>
<dbReference type="PANTHER" id="PTHR46116">
    <property type="entry name" value="(E3-INDEPENDENT) E2 UBIQUITIN-CONJUGATING ENZYME"/>
    <property type="match status" value="1"/>
</dbReference>
<dbReference type="Proteomes" id="UP000054248">
    <property type="component" value="Unassembled WGS sequence"/>
</dbReference>
<evidence type="ECO:0000256" key="1">
    <source>
        <dbReference type="ARBA" id="ARBA00022679"/>
    </source>
</evidence>
<sequence length="969" mass="106850">MSRAAPAPSSFFLEDIVRRKDRDPEGPEDDLAIVLRHWHDSEAAPPPPELANDPLNRALQPGEIGVSYMVTGQHEIAPESDYYLIDRSLQPGDLVKLNVHDVQSGVVLETNVEVKLEHAVSQVQYGGWVTASELENATDVYVGDYIIHNDWVGQVEELFDEAIAELTNKSLFCFAELGGRMQVGDRGPDILPEASLQHLAETTSAIPEVLVSVKPTVLAIAWLAVNQTLDAETAAAKKRPKQFWNADEFKELCIVRPRSILRVSDRVRFRDASLAEMHGVRNTRHGKVDMPGSELIESDILVVRETKTTVRILWQNGTITDNIPSTAVIPYANPDEYDCWPGDWVQWKGEDDSRAGVVTSVFADERTAEVYWRSSPTNPPKDGSKPPSFSIVSVLELDPHGSSTPSWDEPDAIGVRRGDFVLLHHEEATNGCVLPRVPKIGELEPWVRDTNPDGWRHEMAHIGMDYAQRYDAAKSHSPTPATQQGKLQQEADTRLVWKNPKEIAWFGEVTSLRTSGDIDIYLPSGETVAVPLKRLTLLMDGRDGLPGLWDEPIVIDGQQDAPAVQGEVISQVLGQFFGIHTSNGAGVEDLDEDMGSQGSWEDYDGDGDGMDVDGGDNYQELPPLVTIPEASTEDVSGSAPAAAVVPESSEEPASLNALPTPSSPHSPTTKHGDSENEVEDDLEGPWKKFKMLPSAPPDHAFLSKKVGQPTRQFMSRLAKEYKMLSTGLPDTIVVRAYEDRADLVRSLIIGPENTPYEGAPFVIDWHFEDTFPQTPPTAHFHSWTNGNGRVNPNLYEEGKVCLSILGTWAGDKAESWSPTRSSLMQALVSIQGLVLVKEPWFCEPAFEKLRGTHEGIVNSRLYSEKAYVLSRSFVRRALEYPPGSLQKEIEWLYLEQGKLAKVIADAKALIEASQKSSRAAVGGGGNEDIMRIIPGWEDKAVPKLTAGGILPLQRTLGKLEAILAEHRHE</sequence>
<dbReference type="AlphaFoldDB" id="A0A0C3KIW9"/>
<protein>
    <recommendedName>
        <fullName evidence="4">UBC core domain-containing protein</fullName>
    </recommendedName>
</protein>
<evidence type="ECO:0000259" key="4">
    <source>
        <dbReference type="PROSITE" id="PS50127"/>
    </source>
</evidence>
<dbReference type="HOGENOM" id="CLU_005619_0_0_1"/>
<dbReference type="InterPro" id="IPR057733">
    <property type="entry name" value="UBE2O-like_SH3-B"/>
</dbReference>
<dbReference type="Pfam" id="PF00179">
    <property type="entry name" value="UQ_con"/>
    <property type="match status" value="1"/>
</dbReference>
<reference evidence="5 6" key="1">
    <citation type="submission" date="2014-04" db="EMBL/GenBank/DDBJ databases">
        <authorList>
            <consortium name="DOE Joint Genome Institute"/>
            <person name="Kuo A."/>
            <person name="Girlanda M."/>
            <person name="Perotto S."/>
            <person name="Kohler A."/>
            <person name="Nagy L.G."/>
            <person name="Floudas D."/>
            <person name="Copeland A."/>
            <person name="Barry K.W."/>
            <person name="Cichocki N."/>
            <person name="Veneault-Fourrey C."/>
            <person name="LaButti K."/>
            <person name="Lindquist E.A."/>
            <person name="Lipzen A."/>
            <person name="Lundell T."/>
            <person name="Morin E."/>
            <person name="Murat C."/>
            <person name="Sun H."/>
            <person name="Tunlid A."/>
            <person name="Henrissat B."/>
            <person name="Grigoriev I.V."/>
            <person name="Hibbett D.S."/>
            <person name="Martin F."/>
            <person name="Nordberg H.P."/>
            <person name="Cantor M.N."/>
            <person name="Hua S.X."/>
        </authorList>
    </citation>
    <scope>NUCLEOTIDE SEQUENCE [LARGE SCALE GENOMIC DNA]</scope>
    <source>
        <strain evidence="5 6">MUT 4182</strain>
    </source>
</reference>
<name>A0A0C3KIW9_9AGAM</name>
<feature type="compositionally biased region" description="Low complexity" evidence="3">
    <location>
        <begin position="635"/>
        <end position="669"/>
    </location>
</feature>
<proteinExistence type="predicted"/>
<feature type="region of interest" description="Disordered" evidence="3">
    <location>
        <begin position="587"/>
        <end position="681"/>
    </location>
</feature>
<keyword evidence="2" id="KW-0833">Ubl conjugation pathway</keyword>
<dbReference type="Gene3D" id="3.10.110.10">
    <property type="entry name" value="Ubiquitin Conjugating Enzyme"/>
    <property type="match status" value="1"/>
</dbReference>
<dbReference type="InterPro" id="IPR016135">
    <property type="entry name" value="UBQ-conjugating_enzyme/RWD"/>
</dbReference>
<dbReference type="SMART" id="SM00212">
    <property type="entry name" value="UBCc"/>
    <property type="match status" value="1"/>
</dbReference>
<reference evidence="6" key="2">
    <citation type="submission" date="2015-01" db="EMBL/GenBank/DDBJ databases">
        <title>Evolutionary Origins and Diversification of the Mycorrhizal Mutualists.</title>
        <authorList>
            <consortium name="DOE Joint Genome Institute"/>
            <consortium name="Mycorrhizal Genomics Consortium"/>
            <person name="Kohler A."/>
            <person name="Kuo A."/>
            <person name="Nagy L.G."/>
            <person name="Floudas D."/>
            <person name="Copeland A."/>
            <person name="Barry K.W."/>
            <person name="Cichocki N."/>
            <person name="Veneault-Fourrey C."/>
            <person name="LaButti K."/>
            <person name="Lindquist E.A."/>
            <person name="Lipzen A."/>
            <person name="Lundell T."/>
            <person name="Morin E."/>
            <person name="Murat C."/>
            <person name="Riley R."/>
            <person name="Ohm R."/>
            <person name="Sun H."/>
            <person name="Tunlid A."/>
            <person name="Henrissat B."/>
            <person name="Grigoriev I.V."/>
            <person name="Hibbett D.S."/>
            <person name="Martin F."/>
        </authorList>
    </citation>
    <scope>NUCLEOTIDE SEQUENCE [LARGE SCALE GENOMIC DNA]</scope>
    <source>
        <strain evidence="6">MUT 4182</strain>
    </source>
</reference>